<comment type="caution">
    <text evidence="2">The sequence shown here is derived from an EMBL/GenBank/DDBJ whole genome shotgun (WGS) entry which is preliminary data.</text>
</comment>
<evidence type="ECO:0000313" key="3">
    <source>
        <dbReference type="Proteomes" id="UP001501598"/>
    </source>
</evidence>
<organism evidence="2 3">
    <name type="scientific">Pseudonocardia xishanensis</name>
    <dbReference type="NCBI Taxonomy" id="630995"/>
    <lineage>
        <taxon>Bacteria</taxon>
        <taxon>Bacillati</taxon>
        <taxon>Actinomycetota</taxon>
        <taxon>Actinomycetes</taxon>
        <taxon>Pseudonocardiales</taxon>
        <taxon>Pseudonocardiaceae</taxon>
        <taxon>Pseudonocardia</taxon>
    </lineage>
</organism>
<accession>A0ABP8RRM0</accession>
<dbReference type="Proteomes" id="UP001501598">
    <property type="component" value="Unassembled WGS sequence"/>
</dbReference>
<sequence length="69" mass="6604">MTRGSPTPATARRVGRALVVVAAAGLALAGCQSAGAGAGTDTDAGAGAQVSQVESQLDAIQRALDDVPG</sequence>
<feature type="chain" id="PRO_5046456932" evidence="1">
    <location>
        <begin position="30"/>
        <end position="69"/>
    </location>
</feature>
<evidence type="ECO:0000313" key="2">
    <source>
        <dbReference type="EMBL" id="GAA4545348.1"/>
    </source>
</evidence>
<reference evidence="3" key="1">
    <citation type="journal article" date="2019" name="Int. J. Syst. Evol. Microbiol.">
        <title>The Global Catalogue of Microorganisms (GCM) 10K type strain sequencing project: providing services to taxonomists for standard genome sequencing and annotation.</title>
        <authorList>
            <consortium name="The Broad Institute Genomics Platform"/>
            <consortium name="The Broad Institute Genome Sequencing Center for Infectious Disease"/>
            <person name="Wu L."/>
            <person name="Ma J."/>
        </authorList>
    </citation>
    <scope>NUCLEOTIDE SEQUENCE [LARGE SCALE GENOMIC DNA]</scope>
    <source>
        <strain evidence="3">JCM 17906</strain>
    </source>
</reference>
<protein>
    <submittedName>
        <fullName evidence="2">Uncharacterized protein</fullName>
    </submittedName>
</protein>
<name>A0ABP8RRM0_9PSEU</name>
<dbReference type="PROSITE" id="PS51257">
    <property type="entry name" value="PROKAR_LIPOPROTEIN"/>
    <property type="match status" value="1"/>
</dbReference>
<dbReference type="RefSeq" id="WP_345416349.1">
    <property type="nucleotide sequence ID" value="NZ_BAABGT010000031.1"/>
</dbReference>
<keyword evidence="1" id="KW-0732">Signal</keyword>
<feature type="signal peptide" evidence="1">
    <location>
        <begin position="1"/>
        <end position="29"/>
    </location>
</feature>
<gene>
    <name evidence="2" type="ORF">GCM10023175_24950</name>
</gene>
<dbReference type="EMBL" id="BAABGT010000031">
    <property type="protein sequence ID" value="GAA4545348.1"/>
    <property type="molecule type" value="Genomic_DNA"/>
</dbReference>
<evidence type="ECO:0000256" key="1">
    <source>
        <dbReference type="SAM" id="SignalP"/>
    </source>
</evidence>
<keyword evidence="3" id="KW-1185">Reference proteome</keyword>
<proteinExistence type="predicted"/>